<accession>Q8VK07</accession>
<organism evidence="1 2">
    <name type="scientific">Mycobacterium tuberculosis (strain CDC 1551 / Oshkosh)</name>
    <dbReference type="NCBI Taxonomy" id="83331"/>
    <lineage>
        <taxon>Bacteria</taxon>
        <taxon>Bacillati</taxon>
        <taxon>Actinomycetota</taxon>
        <taxon>Actinomycetes</taxon>
        <taxon>Mycobacteriales</taxon>
        <taxon>Mycobacteriaceae</taxon>
        <taxon>Mycobacterium</taxon>
        <taxon>Mycobacterium tuberculosis complex</taxon>
    </lineage>
</organism>
<name>Q8VK07_MYCTO</name>
<dbReference type="AlphaFoldDB" id="Q8VK07"/>
<dbReference type="EMBL" id="AE000516">
    <property type="protein sequence ID" value="AAK45827.1"/>
    <property type="molecule type" value="Genomic_DNA"/>
</dbReference>
<evidence type="ECO:0000313" key="1">
    <source>
        <dbReference type="EMBL" id="AAK45827.1"/>
    </source>
</evidence>
<sequence length="139" mass="15766">MPQVDKSRRLVSEHSVLGSDPSRRRCNLIWLKLVRTEGRAHRRVATVTCVTAPGDTRCPGSQRQLSDLWFCSQVGRGCAGLEVAWGSRRMDSPPRFRAKRPQAQWSPTWPRWSLASHFPGRPRQPGGRCRTGVPYPHLL</sequence>
<dbReference type="HOGENOM" id="CLU_1842931_0_0_11"/>
<dbReference type="KEGG" id="mtc:MT1560.1"/>
<proteinExistence type="predicted"/>
<evidence type="ECO:0000313" key="2">
    <source>
        <dbReference type="Proteomes" id="UP000001020"/>
    </source>
</evidence>
<protein>
    <submittedName>
        <fullName evidence="1">Uncharacterized protein</fullName>
    </submittedName>
</protein>
<gene>
    <name evidence="1" type="ordered locus">MT1560.1</name>
</gene>
<keyword evidence="2" id="KW-1185">Reference proteome</keyword>
<reference evidence="1 2" key="1">
    <citation type="journal article" date="2002" name="J. Bacteriol.">
        <title>Whole-genome comparison of Mycobacterium tuberculosis clinical and laboratory strains.</title>
        <authorList>
            <person name="Fleischmann R.D."/>
            <person name="Alland D."/>
            <person name="Eisen J.A."/>
            <person name="Carpenter L."/>
            <person name="White O."/>
            <person name="Peterson J."/>
            <person name="DeBoy R."/>
            <person name="Dodson R."/>
            <person name="Gwinn M."/>
            <person name="Haft D."/>
            <person name="Hickey E."/>
            <person name="Kolonay J.F."/>
            <person name="Nelson W.C."/>
            <person name="Umayam L.A."/>
            <person name="Ermolaeva M."/>
            <person name="Salzberg S.L."/>
            <person name="Delcher A."/>
            <person name="Utterback T."/>
            <person name="Weidman J."/>
            <person name="Khouri H."/>
            <person name="Gill J."/>
            <person name="Mikula A."/>
            <person name="Bishai W."/>
            <person name="Jacobs Jr W.R.Jr."/>
            <person name="Venter J.C."/>
            <person name="Fraser C.M."/>
        </authorList>
    </citation>
    <scope>NUCLEOTIDE SEQUENCE [LARGE SCALE GENOMIC DNA]</scope>
    <source>
        <strain evidence="2">CDC 1551 / Oshkosh</strain>
    </source>
</reference>
<dbReference type="Proteomes" id="UP000001020">
    <property type="component" value="Chromosome"/>
</dbReference>